<proteinExistence type="inferred from homology"/>
<dbReference type="SUPFAM" id="SSF110710">
    <property type="entry name" value="TTHA0583/YokD-like"/>
    <property type="match status" value="1"/>
</dbReference>
<dbReference type="Proteomes" id="UP000326671">
    <property type="component" value="Unassembled WGS sequence"/>
</dbReference>
<reference evidence="2 3" key="1">
    <citation type="submission" date="2019-09" db="EMBL/GenBank/DDBJ databases">
        <title>Whole genome sequences of isolates from the Mars Exploration Rovers.</title>
        <authorList>
            <person name="Seuylemezian A."/>
            <person name="Vaishampayan P."/>
        </authorList>
    </citation>
    <scope>NUCLEOTIDE SEQUENCE [LARGE SCALE GENOMIC DNA]</scope>
    <source>
        <strain evidence="2 3">MER_TA_151</strain>
    </source>
</reference>
<dbReference type="Pfam" id="PF04260">
    <property type="entry name" value="DUF436"/>
    <property type="match status" value="1"/>
</dbReference>
<comment type="similarity">
    <text evidence="1">Belongs to the UPF0340 family.</text>
</comment>
<evidence type="ECO:0000313" key="2">
    <source>
        <dbReference type="EMBL" id="KAA9027831.1"/>
    </source>
</evidence>
<keyword evidence="3" id="KW-1185">Reference proteome</keyword>
<comment type="caution">
    <text evidence="2">The sequence shown here is derived from an EMBL/GenBank/DDBJ whole genome shotgun (WGS) entry which is preliminary data.</text>
</comment>
<dbReference type="PIRSF" id="PIRSF007510">
    <property type="entry name" value="UCP007510"/>
    <property type="match status" value="1"/>
</dbReference>
<sequence length="202" mass="22093">MNSSSTGIKRKGDFESMNIQEQTQIILSDFRNMVELRKGQVFVIGCSTSEVNGSRIGTSGTIETAEILFTEFKKFQESTGVELAFQCCEHLNRALVVERATAEKHGFEIVSVVPVRKAGGSMATYAYEHMADPVVVEFIRADAGIDIGDTFIGMHLKHVAVPIRASIHTIGSAHVTLAKIRPKLIGGERAVYEQTKSNKSCS</sequence>
<dbReference type="HAMAP" id="MF_00800">
    <property type="entry name" value="UPF0340"/>
    <property type="match status" value="1"/>
</dbReference>
<name>A0A5J5I0C4_9BACI</name>
<dbReference type="InterPro" id="IPR006340">
    <property type="entry name" value="DUF436"/>
</dbReference>
<dbReference type="EMBL" id="VYKL01000011">
    <property type="protein sequence ID" value="KAA9027831.1"/>
    <property type="molecule type" value="Genomic_DNA"/>
</dbReference>
<evidence type="ECO:0000313" key="3">
    <source>
        <dbReference type="Proteomes" id="UP000326671"/>
    </source>
</evidence>
<gene>
    <name evidence="2" type="ORF">F4V44_05260</name>
</gene>
<accession>A0A5J5I0C4</accession>
<evidence type="ECO:0000256" key="1">
    <source>
        <dbReference type="HAMAP-Rule" id="MF_00800"/>
    </source>
</evidence>
<organism evidence="2 3">
    <name type="scientific">Niallia endozanthoxylica</name>
    <dbReference type="NCBI Taxonomy" id="2036016"/>
    <lineage>
        <taxon>Bacteria</taxon>
        <taxon>Bacillati</taxon>
        <taxon>Bacillota</taxon>
        <taxon>Bacilli</taxon>
        <taxon>Bacillales</taxon>
        <taxon>Bacillaceae</taxon>
        <taxon>Niallia</taxon>
    </lineage>
</organism>
<dbReference type="Gene3D" id="3.40.50.10360">
    <property type="entry name" value="Hypothetical protein TT1679"/>
    <property type="match status" value="1"/>
</dbReference>
<dbReference type="AlphaFoldDB" id="A0A5J5I0C4"/>
<dbReference type="InterPro" id="IPR028345">
    <property type="entry name" value="Antibiotic_NAT-like"/>
</dbReference>
<protein>
    <recommendedName>
        <fullName evidence="1">UPF0340 protein F4V44_05260</fullName>
    </recommendedName>
</protein>
<dbReference type="NCBIfam" id="TIGR01440">
    <property type="entry name" value="TIGR01440 family protein"/>
    <property type="match status" value="1"/>
</dbReference>
<dbReference type="OrthoDB" id="9803187at2"/>